<evidence type="ECO:0000259" key="3">
    <source>
        <dbReference type="PROSITE" id="PS50222"/>
    </source>
</evidence>
<dbReference type="InterPro" id="IPR018247">
    <property type="entry name" value="EF_Hand_1_Ca_BS"/>
</dbReference>
<dbReference type="PROSITE" id="PS50222">
    <property type="entry name" value="EF_HAND_2"/>
    <property type="match status" value="3"/>
</dbReference>
<sequence length="148" mass="16788">MRQEEIKEAFALFDPQGTGRIEPSAFQSFVNTLGDSELQQSIRLPNHAIDIREFTEIMNRYDNDISKDPEEPYRRAFSSINKDGSGSISAQELRVAIQSLLGPNVLSEDDIHEIIEEGDVSGDGRITLEEFLKIMQKSEKKHRGEHVL</sequence>
<dbReference type="SUPFAM" id="SSF47473">
    <property type="entry name" value="EF-hand"/>
    <property type="match status" value="1"/>
</dbReference>
<feature type="domain" description="EF-hand" evidence="3">
    <location>
        <begin position="106"/>
        <end position="141"/>
    </location>
</feature>
<dbReference type="InterPro" id="IPR050145">
    <property type="entry name" value="Centrin_CML-like"/>
</dbReference>
<evidence type="ECO:0000313" key="4">
    <source>
        <dbReference type="EMBL" id="KAG0308018.1"/>
    </source>
</evidence>
<dbReference type="PROSITE" id="PS00018">
    <property type="entry name" value="EF_HAND_1"/>
    <property type="match status" value="1"/>
</dbReference>
<dbReference type="Proteomes" id="UP000738325">
    <property type="component" value="Unassembled WGS sequence"/>
</dbReference>
<dbReference type="GO" id="GO:0005509">
    <property type="term" value="F:calcium ion binding"/>
    <property type="evidence" value="ECO:0007669"/>
    <property type="project" value="InterPro"/>
</dbReference>
<feature type="domain" description="EF-hand" evidence="3">
    <location>
        <begin position="68"/>
        <end position="103"/>
    </location>
</feature>
<dbReference type="CDD" id="cd00051">
    <property type="entry name" value="EFh"/>
    <property type="match status" value="1"/>
</dbReference>
<proteinExistence type="predicted"/>
<keyword evidence="5" id="KW-1185">Reference proteome</keyword>
<keyword evidence="1" id="KW-0677">Repeat</keyword>
<dbReference type="FunFam" id="1.10.238.10:FF:000003">
    <property type="entry name" value="Calmodulin A"/>
    <property type="match status" value="1"/>
</dbReference>
<dbReference type="AlphaFoldDB" id="A0A9P6UKM3"/>
<keyword evidence="2" id="KW-0106">Calcium</keyword>
<dbReference type="Pfam" id="PF13499">
    <property type="entry name" value="EF-hand_7"/>
    <property type="match status" value="1"/>
</dbReference>
<name>A0A9P6UKM3_9FUNG</name>
<dbReference type="InterPro" id="IPR002048">
    <property type="entry name" value="EF_hand_dom"/>
</dbReference>
<gene>
    <name evidence="4" type="ORF">BGZ99_001301</name>
</gene>
<dbReference type="PANTHER" id="PTHR23050">
    <property type="entry name" value="CALCIUM BINDING PROTEIN"/>
    <property type="match status" value="1"/>
</dbReference>
<dbReference type="OrthoDB" id="26525at2759"/>
<dbReference type="Gene3D" id="1.10.238.10">
    <property type="entry name" value="EF-hand"/>
    <property type="match status" value="2"/>
</dbReference>
<evidence type="ECO:0000256" key="2">
    <source>
        <dbReference type="ARBA" id="ARBA00022837"/>
    </source>
</evidence>
<dbReference type="InterPro" id="IPR011992">
    <property type="entry name" value="EF-hand-dom_pair"/>
</dbReference>
<feature type="domain" description="EF-hand" evidence="3">
    <location>
        <begin position="1"/>
        <end position="36"/>
    </location>
</feature>
<evidence type="ECO:0000256" key="1">
    <source>
        <dbReference type="ARBA" id="ARBA00022737"/>
    </source>
</evidence>
<reference evidence="4" key="1">
    <citation type="journal article" date="2020" name="Fungal Divers.">
        <title>Resolving the Mortierellaceae phylogeny through synthesis of multi-gene phylogenetics and phylogenomics.</title>
        <authorList>
            <person name="Vandepol N."/>
            <person name="Liber J."/>
            <person name="Desiro A."/>
            <person name="Na H."/>
            <person name="Kennedy M."/>
            <person name="Barry K."/>
            <person name="Grigoriev I.V."/>
            <person name="Miller A.N."/>
            <person name="O'Donnell K."/>
            <person name="Stajich J.E."/>
            <person name="Bonito G."/>
        </authorList>
    </citation>
    <scope>NUCLEOTIDE SEQUENCE</scope>
    <source>
        <strain evidence="4">REB-010B</strain>
    </source>
</reference>
<dbReference type="EMBL" id="JAAAIP010001315">
    <property type="protein sequence ID" value="KAG0308018.1"/>
    <property type="molecule type" value="Genomic_DNA"/>
</dbReference>
<accession>A0A9P6UKM3</accession>
<evidence type="ECO:0000313" key="5">
    <source>
        <dbReference type="Proteomes" id="UP000738325"/>
    </source>
</evidence>
<dbReference type="SMART" id="SM00054">
    <property type="entry name" value="EFh"/>
    <property type="match status" value="3"/>
</dbReference>
<protein>
    <recommendedName>
        <fullName evidence="3">EF-hand domain-containing protein</fullName>
    </recommendedName>
</protein>
<comment type="caution">
    <text evidence="4">The sequence shown here is derived from an EMBL/GenBank/DDBJ whole genome shotgun (WGS) entry which is preliminary data.</text>
</comment>
<organism evidence="4 5">
    <name type="scientific">Dissophora globulifera</name>
    <dbReference type="NCBI Taxonomy" id="979702"/>
    <lineage>
        <taxon>Eukaryota</taxon>
        <taxon>Fungi</taxon>
        <taxon>Fungi incertae sedis</taxon>
        <taxon>Mucoromycota</taxon>
        <taxon>Mortierellomycotina</taxon>
        <taxon>Mortierellomycetes</taxon>
        <taxon>Mortierellales</taxon>
        <taxon>Mortierellaceae</taxon>
        <taxon>Dissophora</taxon>
    </lineage>
</organism>